<dbReference type="OrthoDB" id="6448050at2"/>
<evidence type="ECO:0008006" key="3">
    <source>
        <dbReference type="Google" id="ProtNLM"/>
    </source>
</evidence>
<dbReference type="CDD" id="cd20686">
    <property type="entry name" value="CdiA-CT_Ec-like"/>
    <property type="match status" value="1"/>
</dbReference>
<accession>A0A411WH08</accession>
<evidence type="ECO:0000313" key="1">
    <source>
        <dbReference type="EMBL" id="QBH95499.1"/>
    </source>
</evidence>
<dbReference type="EMBL" id="CP034752">
    <property type="protein sequence ID" value="QBH95499.1"/>
    <property type="molecule type" value="Genomic_DNA"/>
</dbReference>
<keyword evidence="2" id="KW-1185">Reference proteome</keyword>
<organism evidence="1 2">
    <name type="scientific">Limnobaculum zhutongyuii</name>
    <dbReference type="NCBI Taxonomy" id="2498113"/>
    <lineage>
        <taxon>Bacteria</taxon>
        <taxon>Pseudomonadati</taxon>
        <taxon>Pseudomonadota</taxon>
        <taxon>Gammaproteobacteria</taxon>
        <taxon>Enterobacterales</taxon>
        <taxon>Budviciaceae</taxon>
        <taxon>Limnobaculum</taxon>
    </lineage>
</organism>
<protein>
    <recommendedName>
        <fullName evidence="3">Bacterial EndoU nuclease domain-containing protein</fullName>
    </recommendedName>
</protein>
<dbReference type="Proteomes" id="UP000293154">
    <property type="component" value="Chromosome"/>
</dbReference>
<name>A0A411WH08_9GAMM</name>
<dbReference type="AlphaFoldDB" id="A0A411WH08"/>
<reference evidence="1 2" key="1">
    <citation type="submission" date="2019-03" db="EMBL/GenBank/DDBJ databases">
        <title>Pragia sp. nov. isolated from the gut tract of Carduelis flavirostris.</title>
        <authorList>
            <person name="Ge Y."/>
        </authorList>
    </citation>
    <scope>NUCLEOTIDE SEQUENCE [LARGE SCALE GENOMIC DNA]</scope>
    <source>
        <strain evidence="1 2">CF-458</strain>
    </source>
</reference>
<sequence length="105" mass="11943">MKIIDEIESDVKGIREVQYKIPSYDRVGNITGYKDKIFVKTIYDPKVFTDQQILDLGKQAASNGYKAAIKSRQREYTAIAGGIKFQIYLDLRTGVIENFHPVANL</sequence>
<dbReference type="KEGG" id="prag:EKN56_03195"/>
<evidence type="ECO:0000313" key="2">
    <source>
        <dbReference type="Proteomes" id="UP000293154"/>
    </source>
</evidence>
<proteinExistence type="predicted"/>
<dbReference type="RefSeq" id="WP_130590490.1">
    <property type="nucleotide sequence ID" value="NZ_CP034752.1"/>
</dbReference>
<gene>
    <name evidence="1" type="ORF">EKN56_03195</name>
</gene>